<evidence type="ECO:0000313" key="10">
    <source>
        <dbReference type="EMBL" id="UYP45720.1"/>
    </source>
</evidence>
<keyword evidence="3" id="KW-0004">4Fe-4S</keyword>
<organism evidence="10 11">
    <name type="scientific">Candidatus Lokiarchaeum ossiferum</name>
    <dbReference type="NCBI Taxonomy" id="2951803"/>
    <lineage>
        <taxon>Archaea</taxon>
        <taxon>Promethearchaeati</taxon>
        <taxon>Promethearchaeota</taxon>
        <taxon>Promethearchaeia</taxon>
        <taxon>Promethearchaeales</taxon>
        <taxon>Promethearchaeaceae</taxon>
        <taxon>Candidatus Lokiarchaeum</taxon>
    </lineage>
</organism>
<dbReference type="PROSITE" id="PS00198">
    <property type="entry name" value="4FE4S_FER_1"/>
    <property type="match status" value="1"/>
</dbReference>
<dbReference type="InterPro" id="IPR017680">
    <property type="entry name" value="CoB/CoM_hetero-S_Rdtase_csu"/>
</dbReference>
<reference evidence="10" key="1">
    <citation type="submission" date="2022-09" db="EMBL/GenBank/DDBJ databases">
        <title>Actin cytoskeleton and complex cell architecture in an #Asgard archaeon.</title>
        <authorList>
            <person name="Ponce Toledo R.I."/>
            <person name="Schleper C."/>
            <person name="Rodrigues Oliveira T."/>
            <person name="Wollweber F."/>
            <person name="Xu J."/>
            <person name="Rittmann S."/>
            <person name="Klingl A."/>
            <person name="Pilhofer M."/>
        </authorList>
    </citation>
    <scope>NUCLEOTIDE SEQUENCE</scope>
    <source>
        <strain evidence="10">B-35</strain>
    </source>
</reference>
<dbReference type="InterPro" id="IPR017896">
    <property type="entry name" value="4Fe4S_Fe-S-bd"/>
</dbReference>
<protein>
    <recommendedName>
        <fullName evidence="9">4Fe-4S ferredoxin-type domain-containing protein</fullName>
    </recommendedName>
</protein>
<proteinExistence type="inferred from homology"/>
<evidence type="ECO:0000313" key="11">
    <source>
        <dbReference type="Proteomes" id="UP001208689"/>
    </source>
</evidence>
<evidence type="ECO:0000256" key="8">
    <source>
        <dbReference type="ARBA" id="ARBA00023014"/>
    </source>
</evidence>
<dbReference type="Gene3D" id="1.10.1060.10">
    <property type="entry name" value="Alpha-helical ferredoxin"/>
    <property type="match status" value="1"/>
</dbReference>
<keyword evidence="11" id="KW-1185">Reference proteome</keyword>
<accession>A0ABY6HQB7</accession>
<keyword evidence="8" id="KW-0411">Iron-sulfur</keyword>
<comment type="pathway">
    <text evidence="1">Cofactor metabolism; coenzyme M-coenzyme B heterodisulfide reduction; coenzyme B and coenzyme M from coenzyme M-coenzyme B heterodisulfide: step 1/1.</text>
</comment>
<keyword evidence="6" id="KW-0560">Oxidoreductase</keyword>
<dbReference type="PROSITE" id="PS51379">
    <property type="entry name" value="4FE4S_FER_2"/>
    <property type="match status" value="1"/>
</dbReference>
<keyword evidence="4" id="KW-0479">Metal-binding</keyword>
<evidence type="ECO:0000256" key="2">
    <source>
        <dbReference type="ARBA" id="ARBA00007097"/>
    </source>
</evidence>
<gene>
    <name evidence="10" type="ORF">NEF87_002005</name>
</gene>
<keyword evidence="7" id="KW-0408">Iron</keyword>
<feature type="domain" description="4Fe-4S ferredoxin-type" evidence="9">
    <location>
        <begin position="27"/>
        <end position="57"/>
    </location>
</feature>
<dbReference type="InterPro" id="IPR017900">
    <property type="entry name" value="4Fe4S_Fe_S_CS"/>
</dbReference>
<dbReference type="SUPFAM" id="SSF46548">
    <property type="entry name" value="alpha-helical ferredoxin"/>
    <property type="match status" value="1"/>
</dbReference>
<dbReference type="InterPro" id="IPR009051">
    <property type="entry name" value="Helical_ferredxn"/>
</dbReference>
<name>A0ABY6HQB7_9ARCH</name>
<evidence type="ECO:0000256" key="6">
    <source>
        <dbReference type="ARBA" id="ARBA00023002"/>
    </source>
</evidence>
<evidence type="ECO:0000256" key="5">
    <source>
        <dbReference type="ARBA" id="ARBA00022994"/>
    </source>
</evidence>
<dbReference type="EMBL" id="CP104013">
    <property type="protein sequence ID" value="UYP45720.1"/>
    <property type="molecule type" value="Genomic_DNA"/>
</dbReference>
<evidence type="ECO:0000256" key="4">
    <source>
        <dbReference type="ARBA" id="ARBA00022723"/>
    </source>
</evidence>
<evidence type="ECO:0000256" key="7">
    <source>
        <dbReference type="ARBA" id="ARBA00023004"/>
    </source>
</evidence>
<evidence type="ECO:0000256" key="3">
    <source>
        <dbReference type="ARBA" id="ARBA00022485"/>
    </source>
</evidence>
<evidence type="ECO:0000256" key="1">
    <source>
        <dbReference type="ARBA" id="ARBA00004808"/>
    </source>
</evidence>
<dbReference type="Pfam" id="PF13534">
    <property type="entry name" value="Fer4_17"/>
    <property type="match status" value="1"/>
</dbReference>
<evidence type="ECO:0000259" key="9">
    <source>
        <dbReference type="PROSITE" id="PS51379"/>
    </source>
</evidence>
<keyword evidence="5" id="KW-0484">Methanogenesis</keyword>
<dbReference type="Proteomes" id="UP001208689">
    <property type="component" value="Chromosome"/>
</dbReference>
<dbReference type="PANTHER" id="PTHR43255:SF1">
    <property type="entry name" value="IRON-SULFUR-BINDING OXIDOREDUCTASE FADF-RELATED"/>
    <property type="match status" value="1"/>
</dbReference>
<sequence>MVFSKELAKKTKLVNYDEFDPKRFEDIARKANIFSCIQCGTCSSSCESGRWTAMKTREIVRKAAFGDLTVLEDPDIWLCTTCYQCYIRCPRDVRPTDVIMELRNYAAKAGNLHPVHRAVVGYLKGTGHAVPINDQIRAQRIELGLDELPPTLFKYKNEEDSELKKYADNLFNLVPVDEKKAKKLTEVK</sequence>
<dbReference type="InterPro" id="IPR051460">
    <property type="entry name" value="HdrC_iron-sulfur_subunit"/>
</dbReference>
<dbReference type="PANTHER" id="PTHR43255">
    <property type="entry name" value="IRON-SULFUR-BINDING OXIDOREDUCTASE FADF-RELATED-RELATED"/>
    <property type="match status" value="1"/>
</dbReference>
<comment type="similarity">
    <text evidence="2">Belongs to the HdrC family.</text>
</comment>
<dbReference type="NCBIfam" id="TIGR03290">
    <property type="entry name" value="CoB_CoM_SS_C"/>
    <property type="match status" value="1"/>
</dbReference>